<keyword evidence="8 19" id="KW-0418">Kinase</keyword>
<dbReference type="GO" id="GO:0019955">
    <property type="term" value="F:cytokine binding"/>
    <property type="evidence" value="ECO:0007669"/>
    <property type="project" value="UniProtKB-ARBA"/>
</dbReference>
<keyword evidence="14" id="KW-0175">Coiled coil</keyword>
<dbReference type="InterPro" id="IPR056839">
    <property type="entry name" value="Receiver_AHK4/CRE1_1st"/>
</dbReference>
<dbReference type="GO" id="GO:0012505">
    <property type="term" value="C:endomembrane system"/>
    <property type="evidence" value="ECO:0007669"/>
    <property type="project" value="UniProtKB-SubCell"/>
</dbReference>
<keyword evidence="6" id="KW-0808">Transferase</keyword>
<dbReference type="Proteomes" id="UP001327560">
    <property type="component" value="Chromosome 4"/>
</dbReference>
<feature type="domain" description="Response regulatory" evidence="17">
    <location>
        <begin position="1061"/>
        <end position="1198"/>
    </location>
</feature>
<keyword evidence="10 15" id="KW-1133">Transmembrane helix</keyword>
<evidence type="ECO:0000256" key="8">
    <source>
        <dbReference type="ARBA" id="ARBA00022777"/>
    </source>
</evidence>
<dbReference type="InterPro" id="IPR036097">
    <property type="entry name" value="HisK_dim/P_sf"/>
</dbReference>
<dbReference type="InterPro" id="IPR042240">
    <property type="entry name" value="CHASE_sf"/>
</dbReference>
<evidence type="ECO:0000256" key="15">
    <source>
        <dbReference type="SAM" id="Phobius"/>
    </source>
</evidence>
<feature type="domain" description="Response regulatory" evidence="17">
    <location>
        <begin position="906"/>
        <end position="1037"/>
    </location>
</feature>
<dbReference type="InterPro" id="IPR006189">
    <property type="entry name" value="CHASE_dom"/>
</dbReference>
<evidence type="ECO:0000256" key="2">
    <source>
        <dbReference type="ARBA" id="ARBA00002427"/>
    </source>
</evidence>
<keyword evidence="9" id="KW-0932">Cytokinin signaling pathway</keyword>
<evidence type="ECO:0000256" key="7">
    <source>
        <dbReference type="ARBA" id="ARBA00022692"/>
    </source>
</evidence>
<dbReference type="PROSITE" id="PS50110">
    <property type="entry name" value="RESPONSE_REGULATORY"/>
    <property type="match status" value="2"/>
</dbReference>
<dbReference type="GO" id="GO:0005634">
    <property type="term" value="C:nucleus"/>
    <property type="evidence" value="ECO:0007669"/>
    <property type="project" value="TreeGrafter"/>
</dbReference>
<dbReference type="SMART" id="SM00448">
    <property type="entry name" value="REC"/>
    <property type="match status" value="1"/>
</dbReference>
<dbReference type="PANTHER" id="PTHR43719">
    <property type="entry name" value="TWO-COMPONENT HISTIDINE KINASE"/>
    <property type="match status" value="1"/>
</dbReference>
<dbReference type="PRINTS" id="PR00344">
    <property type="entry name" value="BCTRLSENSOR"/>
</dbReference>
<feature type="transmembrane region" description="Helical" evidence="15">
    <location>
        <begin position="20"/>
        <end position="40"/>
    </location>
</feature>
<feature type="domain" description="Histidine kinase" evidence="16">
    <location>
        <begin position="618"/>
        <end position="882"/>
    </location>
</feature>
<evidence type="ECO:0000259" key="16">
    <source>
        <dbReference type="PROSITE" id="PS50109"/>
    </source>
</evidence>
<dbReference type="GO" id="GO:0000155">
    <property type="term" value="F:phosphorelay sensor kinase activity"/>
    <property type="evidence" value="ECO:0007669"/>
    <property type="project" value="InterPro"/>
</dbReference>
<feature type="modified residue" description="4-aspartylphosphate" evidence="13">
    <location>
        <position position="1111"/>
    </location>
</feature>
<dbReference type="AlphaFoldDB" id="A0AAQ3QD00"/>
<feature type="domain" description="CHASE" evidence="18">
    <location>
        <begin position="325"/>
        <end position="550"/>
    </location>
</feature>
<reference evidence="19 20" key="1">
    <citation type="submission" date="2023-10" db="EMBL/GenBank/DDBJ databases">
        <title>Chromosome-scale genome assembly provides insights into flower coloration mechanisms of Canna indica.</title>
        <authorList>
            <person name="Li C."/>
        </authorList>
    </citation>
    <scope>NUCLEOTIDE SEQUENCE [LARGE SCALE GENOMIC DNA]</scope>
    <source>
        <tissue evidence="19">Flower</tissue>
    </source>
</reference>
<evidence type="ECO:0000256" key="6">
    <source>
        <dbReference type="ARBA" id="ARBA00022679"/>
    </source>
</evidence>
<dbReference type="Pfam" id="PF00512">
    <property type="entry name" value="HisKA"/>
    <property type="match status" value="1"/>
</dbReference>
<feature type="modified residue" description="4-aspartylphosphate" evidence="13">
    <location>
        <position position="962"/>
    </location>
</feature>
<dbReference type="Gene3D" id="1.10.287.130">
    <property type="match status" value="1"/>
</dbReference>
<dbReference type="InterPro" id="IPR003594">
    <property type="entry name" value="HATPase_dom"/>
</dbReference>
<dbReference type="InterPro" id="IPR003661">
    <property type="entry name" value="HisK_dim/P_dom"/>
</dbReference>
<evidence type="ECO:0000256" key="9">
    <source>
        <dbReference type="ARBA" id="ARBA00022864"/>
    </source>
</evidence>
<dbReference type="FunFam" id="3.30.450.350:FF:000001">
    <property type="entry name" value="Histidine kinase 4"/>
    <property type="match status" value="1"/>
</dbReference>
<organism evidence="19 20">
    <name type="scientific">Canna indica</name>
    <name type="common">Indian-shot</name>
    <dbReference type="NCBI Taxonomy" id="4628"/>
    <lineage>
        <taxon>Eukaryota</taxon>
        <taxon>Viridiplantae</taxon>
        <taxon>Streptophyta</taxon>
        <taxon>Embryophyta</taxon>
        <taxon>Tracheophyta</taxon>
        <taxon>Spermatophyta</taxon>
        <taxon>Magnoliopsida</taxon>
        <taxon>Liliopsida</taxon>
        <taxon>Zingiberales</taxon>
        <taxon>Cannaceae</taxon>
        <taxon>Canna</taxon>
    </lineage>
</organism>
<accession>A0AAQ3QD00</accession>
<feature type="transmembrane region" description="Helical" evidence="15">
    <location>
        <begin position="559"/>
        <end position="581"/>
    </location>
</feature>
<comment type="catalytic activity">
    <reaction evidence="1">
        <text>ATP + protein L-histidine = ADP + protein N-phospho-L-histidine.</text>
        <dbReference type="EC" id="2.7.13.3"/>
    </reaction>
</comment>
<dbReference type="SMART" id="SM01079">
    <property type="entry name" value="CHASE"/>
    <property type="match status" value="1"/>
</dbReference>
<dbReference type="InterPro" id="IPR036890">
    <property type="entry name" value="HATPase_C_sf"/>
</dbReference>
<dbReference type="InterPro" id="IPR005467">
    <property type="entry name" value="His_kinase_dom"/>
</dbReference>
<evidence type="ECO:0000313" key="20">
    <source>
        <dbReference type="Proteomes" id="UP001327560"/>
    </source>
</evidence>
<dbReference type="Gene3D" id="3.30.565.10">
    <property type="entry name" value="Histidine kinase-like ATPase, C-terminal domain"/>
    <property type="match status" value="1"/>
</dbReference>
<evidence type="ECO:0000256" key="13">
    <source>
        <dbReference type="PROSITE-ProRule" id="PRU00169"/>
    </source>
</evidence>
<dbReference type="Gene3D" id="3.30.450.350">
    <property type="entry name" value="CHASE domain"/>
    <property type="match status" value="1"/>
</dbReference>
<comment type="subcellular location">
    <subcellularLocation>
        <location evidence="3">Endomembrane system</location>
        <topology evidence="3">Multi-pass membrane protein</topology>
    </subcellularLocation>
</comment>
<comment type="function">
    <text evidence="2">Cytokinin receptor related to bacterial two-component regulators. Functions as a histidine kinase and transmits the stress signal to a downstream MAPK cascade.</text>
</comment>
<keyword evidence="12 15" id="KW-0472">Membrane</keyword>
<dbReference type="PANTHER" id="PTHR43719:SF35">
    <property type="entry name" value="HISTIDINE KINASE 2"/>
    <property type="match status" value="1"/>
</dbReference>
<sequence>MAPKRVSFFERKDAQRWRNLSLVLFILCGVSCSTSIWLLWGLEGYELSAREMRVSELQREQRLLDHQHPGRDQLRVLSRLISSLDQGRFYECMNNSLAEGMISSRLVHALEELHSDYDQFQDQQLQVRNNISFQDQCPIQIDHVIVKSAELTANDKYVPDNITQNIVPSTTNGEIICLKDCEFISHKRESLETMQGNHRLFSRPLFDLLPLVLYGMVVFSSGFALGRFSKSSHQLFQQQTHSKPHNSKGSGKWSKKFLFLGVLLGLLVAVWIFFSMNANIIERRKDALVNMCEERARMLQDQFNVSMNHVHALAILVSTFHHGKQPSAIDQRTFAEFAERTAFERPLMSGVAYALRVLHADREEFEKKHGWKIKKMETEDQSPVRDDYNLEKLDPSPIQDEYAPVIFSQETVSHIVSIDMMSGKEDRENILRARATGKGVLTSPFNLLKSNHLGVVLTFAVYKAKLLPNATSKDLIEATVGYLGASFDVPSLVDKLLHQLASKHTIVVNLYDTTNISSPIGMYGPDAAVVGEMHSSNVDFGDPTRKHEMHCRFKHPPPLPWSAITMSLGVAVIVLLVGHIFHAALNRIEKVEDDYREMRELKVRAEAADVAKSQFLATVSHEIRTPMNGVLGMLRMLMDTDLDATQQDFAMIAQSSGKALIALINEVLDQAKIESGKLELESVPFNLCDVLDNVLSLFSDNSQEKCIELAVYVSDPVPEILIGDPGRFRQILTNLVGNSVKFTRKGHIFVTVHLVEEVKEQNSDVLQNVNAFLHETLSGFDVVDKRKIWENFDMLKSSTKVNDAINLMVTVEDTGIGIPHDAQTRIFTPFMQADSSTSRTYGGTGIGLSISKRLVEKMGGEIGFVSMSGTGSTFSFTAVFKKEEDNVSDTNKHHSDPNLLDFHGLRGLVADGRRIRAEITEYHLQRLGIHVRIETTKESAILAILDACSTSGREHFDMVFVDKDAWGEGTGIPFPSLVLEHMKNGIVIRQGSLPKIFLVATSLSSTEIHGLKSAGFVDHILKPLRQSMIAACLRKALGVGHKRKESKGHPMILPSLLGGKNILVVDDNVVNRTIASATLKKFGAIVTCAESGEVAIRMLNPPHYFDACLMDVQMPEKDGFQTTRDIRQMENSINELINSGEVSSEMYGNVAHWHIPILAMTADVIQATYEECLRCGMDDYVSKPFEEQQLYSAIARFFKSDTGISQEINTS</sequence>
<evidence type="ECO:0000256" key="11">
    <source>
        <dbReference type="ARBA" id="ARBA00023012"/>
    </source>
</evidence>
<dbReference type="InterPro" id="IPR001789">
    <property type="entry name" value="Sig_transdc_resp-reg_receiver"/>
</dbReference>
<dbReference type="Gene3D" id="3.40.50.2300">
    <property type="match status" value="2"/>
</dbReference>
<dbReference type="InterPro" id="IPR011006">
    <property type="entry name" value="CheY-like_superfamily"/>
</dbReference>
<dbReference type="GO" id="GO:0009736">
    <property type="term" value="P:cytokinin-activated signaling pathway"/>
    <property type="evidence" value="ECO:0007669"/>
    <property type="project" value="UniProtKB-KW"/>
</dbReference>
<dbReference type="InterPro" id="IPR000836">
    <property type="entry name" value="PRTase_dom"/>
</dbReference>
<dbReference type="EMBL" id="CP136893">
    <property type="protein sequence ID" value="WOL03945.1"/>
    <property type="molecule type" value="Genomic_DNA"/>
</dbReference>
<evidence type="ECO:0000256" key="14">
    <source>
        <dbReference type="SAM" id="Coils"/>
    </source>
</evidence>
<dbReference type="Pfam" id="PF03924">
    <property type="entry name" value="CHASE"/>
    <property type="match status" value="1"/>
</dbReference>
<evidence type="ECO:0000256" key="3">
    <source>
        <dbReference type="ARBA" id="ARBA00004127"/>
    </source>
</evidence>
<dbReference type="SMART" id="SM00388">
    <property type="entry name" value="HisKA"/>
    <property type="match status" value="1"/>
</dbReference>
<dbReference type="PROSITE" id="PS50839">
    <property type="entry name" value="CHASE"/>
    <property type="match status" value="1"/>
</dbReference>
<feature type="transmembrane region" description="Helical" evidence="15">
    <location>
        <begin position="208"/>
        <end position="228"/>
    </location>
</feature>
<evidence type="ECO:0000259" key="17">
    <source>
        <dbReference type="PROSITE" id="PS50110"/>
    </source>
</evidence>
<dbReference type="InterPro" id="IPR050956">
    <property type="entry name" value="2C_system_His_kinase"/>
</dbReference>
<evidence type="ECO:0000256" key="4">
    <source>
        <dbReference type="ARBA" id="ARBA00012438"/>
    </source>
</evidence>
<evidence type="ECO:0000259" key="18">
    <source>
        <dbReference type="PROSITE" id="PS50839"/>
    </source>
</evidence>
<dbReference type="SUPFAM" id="SSF55874">
    <property type="entry name" value="ATPase domain of HSP90 chaperone/DNA topoisomerase II/histidine kinase"/>
    <property type="match status" value="1"/>
</dbReference>
<evidence type="ECO:0000256" key="10">
    <source>
        <dbReference type="ARBA" id="ARBA00022989"/>
    </source>
</evidence>
<name>A0AAQ3QD00_9LILI</name>
<dbReference type="Pfam" id="PF00072">
    <property type="entry name" value="Response_reg"/>
    <property type="match status" value="1"/>
</dbReference>
<dbReference type="CDD" id="cd00082">
    <property type="entry name" value="HisKA"/>
    <property type="match status" value="1"/>
</dbReference>
<gene>
    <name evidence="19" type="ORF">Cni_G12665</name>
</gene>
<dbReference type="Pfam" id="PF24896">
    <property type="entry name" value="Receiver_CRE1"/>
    <property type="match status" value="1"/>
</dbReference>
<dbReference type="Gene3D" id="6.10.250.1190">
    <property type="match status" value="1"/>
</dbReference>
<keyword evidence="20" id="KW-1185">Reference proteome</keyword>
<evidence type="ECO:0000256" key="12">
    <source>
        <dbReference type="ARBA" id="ARBA00023136"/>
    </source>
</evidence>
<dbReference type="SUPFAM" id="SSF47384">
    <property type="entry name" value="Homodimeric domain of signal transducing histidine kinase"/>
    <property type="match status" value="1"/>
</dbReference>
<dbReference type="CDD" id="cd17546">
    <property type="entry name" value="REC_hyHK_CKI1_RcsC-like"/>
    <property type="match status" value="1"/>
</dbReference>
<evidence type="ECO:0000313" key="19">
    <source>
        <dbReference type="EMBL" id="WOL03945.1"/>
    </source>
</evidence>
<keyword evidence="7 15" id="KW-0812">Transmembrane</keyword>
<feature type="coiled-coil region" evidence="14">
    <location>
        <begin position="581"/>
        <end position="608"/>
    </location>
</feature>
<keyword evidence="11" id="KW-0902">Two-component regulatory system</keyword>
<feature type="transmembrane region" description="Helical" evidence="15">
    <location>
        <begin position="257"/>
        <end position="274"/>
    </location>
</feature>
<dbReference type="CDD" id="cd16922">
    <property type="entry name" value="HATPase_EvgS-ArcB-TorS-like"/>
    <property type="match status" value="1"/>
</dbReference>
<dbReference type="FunFam" id="1.10.287.130:FF:000015">
    <property type="entry name" value="Histidine kinase 4"/>
    <property type="match status" value="1"/>
</dbReference>
<keyword evidence="5 13" id="KW-0597">Phosphoprotein</keyword>
<dbReference type="SUPFAM" id="SSF52172">
    <property type="entry name" value="CheY-like"/>
    <property type="match status" value="2"/>
</dbReference>
<dbReference type="PROSITE" id="PS50109">
    <property type="entry name" value="HIS_KIN"/>
    <property type="match status" value="1"/>
</dbReference>
<dbReference type="EC" id="2.7.13.3" evidence="4"/>
<dbReference type="Pfam" id="PF02518">
    <property type="entry name" value="HATPase_c"/>
    <property type="match status" value="1"/>
</dbReference>
<dbReference type="CDD" id="cd06223">
    <property type="entry name" value="PRTases_typeI"/>
    <property type="match status" value="1"/>
</dbReference>
<evidence type="ECO:0000256" key="5">
    <source>
        <dbReference type="ARBA" id="ARBA00022553"/>
    </source>
</evidence>
<dbReference type="InterPro" id="IPR004358">
    <property type="entry name" value="Sig_transdc_His_kin-like_C"/>
</dbReference>
<proteinExistence type="predicted"/>
<protein>
    <recommendedName>
        <fullName evidence="4">histidine kinase</fullName>
        <ecNumber evidence="4">2.7.13.3</ecNumber>
    </recommendedName>
</protein>
<evidence type="ECO:0000256" key="1">
    <source>
        <dbReference type="ARBA" id="ARBA00000085"/>
    </source>
</evidence>
<dbReference type="SMART" id="SM00387">
    <property type="entry name" value="HATPase_c"/>
    <property type="match status" value="1"/>
</dbReference>